<feature type="domain" description="Methyltransferase type 11" evidence="1">
    <location>
        <begin position="29"/>
        <end position="118"/>
    </location>
</feature>
<dbReference type="Gene3D" id="3.40.50.150">
    <property type="entry name" value="Vaccinia Virus protein VP39"/>
    <property type="match status" value="1"/>
</dbReference>
<reference evidence="3" key="1">
    <citation type="submission" date="2017-02" db="EMBL/GenBank/DDBJ databases">
        <authorList>
            <person name="Varghese N."/>
            <person name="Submissions S."/>
        </authorList>
    </citation>
    <scope>NUCLEOTIDE SEQUENCE [LARGE SCALE GENOMIC DNA]</scope>
    <source>
        <strain evidence="3">DSM 22720</strain>
    </source>
</reference>
<dbReference type="InterPro" id="IPR013216">
    <property type="entry name" value="Methyltransf_11"/>
</dbReference>
<protein>
    <recommendedName>
        <fullName evidence="1">Methyltransferase type 11 domain-containing protein</fullName>
    </recommendedName>
</protein>
<gene>
    <name evidence="2" type="ORF">SAMN02745132_00983</name>
</gene>
<dbReference type="GO" id="GO:0008757">
    <property type="term" value="F:S-adenosylmethionine-dependent methyltransferase activity"/>
    <property type="evidence" value="ECO:0007669"/>
    <property type="project" value="InterPro"/>
</dbReference>
<dbReference type="OrthoDB" id="9802524at2"/>
<dbReference type="SUPFAM" id="SSF53335">
    <property type="entry name" value="S-adenosyl-L-methionine-dependent methyltransferases"/>
    <property type="match status" value="1"/>
</dbReference>
<keyword evidence="3" id="KW-1185">Reference proteome</keyword>
<dbReference type="Proteomes" id="UP000190162">
    <property type="component" value="Unassembled WGS sequence"/>
</dbReference>
<dbReference type="InterPro" id="IPR029063">
    <property type="entry name" value="SAM-dependent_MTases_sf"/>
</dbReference>
<dbReference type="Pfam" id="PF08241">
    <property type="entry name" value="Methyltransf_11"/>
    <property type="match status" value="1"/>
</dbReference>
<organism evidence="2 3">
    <name type="scientific">Enterovibrio nigricans DSM 22720</name>
    <dbReference type="NCBI Taxonomy" id="1121868"/>
    <lineage>
        <taxon>Bacteria</taxon>
        <taxon>Pseudomonadati</taxon>
        <taxon>Pseudomonadota</taxon>
        <taxon>Gammaproteobacteria</taxon>
        <taxon>Vibrionales</taxon>
        <taxon>Vibrionaceae</taxon>
        <taxon>Enterovibrio</taxon>
    </lineage>
</organism>
<evidence type="ECO:0000313" key="3">
    <source>
        <dbReference type="Proteomes" id="UP000190162"/>
    </source>
</evidence>
<name>A0A1T4U811_9GAMM</name>
<accession>A0A1T4U811</accession>
<evidence type="ECO:0000259" key="1">
    <source>
        <dbReference type="Pfam" id="PF08241"/>
    </source>
</evidence>
<dbReference type="RefSeq" id="WP_078751445.1">
    <property type="nucleotide sequence ID" value="NZ_FUXU01000007.1"/>
</dbReference>
<dbReference type="EMBL" id="FUXU01000007">
    <property type="protein sequence ID" value="SKA48769.1"/>
    <property type="molecule type" value="Genomic_DNA"/>
</dbReference>
<dbReference type="AlphaFoldDB" id="A0A1T4U811"/>
<proteinExistence type="predicted"/>
<evidence type="ECO:0000313" key="2">
    <source>
        <dbReference type="EMBL" id="SKA48769.1"/>
    </source>
</evidence>
<sequence length="267" mass="30620">MEHTKHYYKTADELTVGIEKLVTETDVVLDIGCGIAPINYFRPALHLMVEPWKEYAEILSYRHQQDKSVIILSQGALEVLKQLQSKSVDSIFLIDVIEHMDKEIGEAVIVEMERVARQQIVLFTPLGFMPQHIEHGEKDGWGLGGAEVQEHKSGWLPEDFSKDWEFHICESYHDKDYNGQPLEKVYGAFYAICNFENVNESIETPASFSEIRRPLPSEVELEVVKSHKADLEVEIGKLSKSLNKAHLELETIKSNWLYNILVKVKLL</sequence>